<comment type="subcellular location">
    <subcellularLocation>
        <location evidence="1">Membrane</location>
    </subcellularLocation>
</comment>
<evidence type="ECO:0000256" key="1">
    <source>
        <dbReference type="ARBA" id="ARBA00004370"/>
    </source>
</evidence>
<evidence type="ECO:0000256" key="4">
    <source>
        <dbReference type="ARBA" id="ARBA00023136"/>
    </source>
</evidence>
<gene>
    <name evidence="7" type="ORF">METZ01_LOCUS392332</name>
</gene>
<name>A0A382V0M4_9ZZZZ</name>
<evidence type="ECO:0000256" key="2">
    <source>
        <dbReference type="ARBA" id="ARBA00022692"/>
    </source>
</evidence>
<dbReference type="GO" id="GO:0016020">
    <property type="term" value="C:membrane"/>
    <property type="evidence" value="ECO:0007669"/>
    <property type="project" value="UniProtKB-SubCell"/>
</dbReference>
<dbReference type="AlphaFoldDB" id="A0A382V0M4"/>
<evidence type="ECO:0000259" key="6">
    <source>
        <dbReference type="Pfam" id="PF04116"/>
    </source>
</evidence>
<protein>
    <recommendedName>
        <fullName evidence="6">Fatty acid hydroxylase domain-containing protein</fullName>
    </recommendedName>
</protein>
<keyword evidence="2 5" id="KW-0812">Transmembrane</keyword>
<reference evidence="7" key="1">
    <citation type="submission" date="2018-05" db="EMBL/GenBank/DDBJ databases">
        <authorList>
            <person name="Lanie J.A."/>
            <person name="Ng W.-L."/>
            <person name="Kazmierczak K.M."/>
            <person name="Andrzejewski T.M."/>
            <person name="Davidsen T.M."/>
            <person name="Wayne K.J."/>
            <person name="Tettelin H."/>
            <person name="Glass J.I."/>
            <person name="Rusch D."/>
            <person name="Podicherti R."/>
            <person name="Tsui H.-C.T."/>
            <person name="Winkler M.E."/>
        </authorList>
    </citation>
    <scope>NUCLEOTIDE SEQUENCE</scope>
</reference>
<evidence type="ECO:0000256" key="3">
    <source>
        <dbReference type="ARBA" id="ARBA00022989"/>
    </source>
</evidence>
<dbReference type="PANTHER" id="PTHR11863">
    <property type="entry name" value="STEROL DESATURASE"/>
    <property type="match status" value="1"/>
</dbReference>
<feature type="transmembrane region" description="Helical" evidence="5">
    <location>
        <begin position="35"/>
        <end position="61"/>
    </location>
</feature>
<dbReference type="EMBL" id="UINC01147892">
    <property type="protein sequence ID" value="SVD39478.1"/>
    <property type="molecule type" value="Genomic_DNA"/>
</dbReference>
<evidence type="ECO:0000256" key="5">
    <source>
        <dbReference type="SAM" id="Phobius"/>
    </source>
</evidence>
<organism evidence="7">
    <name type="scientific">marine metagenome</name>
    <dbReference type="NCBI Taxonomy" id="408172"/>
    <lineage>
        <taxon>unclassified sequences</taxon>
        <taxon>metagenomes</taxon>
        <taxon>ecological metagenomes</taxon>
    </lineage>
</organism>
<proteinExistence type="predicted"/>
<keyword evidence="3 5" id="KW-1133">Transmembrane helix</keyword>
<dbReference type="GO" id="GO:0016491">
    <property type="term" value="F:oxidoreductase activity"/>
    <property type="evidence" value="ECO:0007669"/>
    <property type="project" value="InterPro"/>
</dbReference>
<dbReference type="Pfam" id="PF04116">
    <property type="entry name" value="FA_hydroxylase"/>
    <property type="match status" value="1"/>
</dbReference>
<dbReference type="InterPro" id="IPR006694">
    <property type="entry name" value="Fatty_acid_hydroxylase"/>
</dbReference>
<feature type="non-terminal residue" evidence="7">
    <location>
        <position position="176"/>
    </location>
</feature>
<dbReference type="GO" id="GO:0005506">
    <property type="term" value="F:iron ion binding"/>
    <property type="evidence" value="ECO:0007669"/>
    <property type="project" value="InterPro"/>
</dbReference>
<dbReference type="GO" id="GO:0008610">
    <property type="term" value="P:lipid biosynthetic process"/>
    <property type="evidence" value="ECO:0007669"/>
    <property type="project" value="InterPro"/>
</dbReference>
<sequence>MATWIAVLFGLLSIITLERFVPCRAEWIPKNKDWIVDLFYMVLVQILLVKFLTFIVSIALLNIFQSNGFTIKNLWPKEWPIGTQAILMVLMADFFRYWLHRLSHEWMPLWRLHAVHHSPHKLYSMNVGRFHPLEKSIQFIFDALPFIILGITENVLALYFVFYSINGFFQHCNIKI</sequence>
<feature type="transmembrane region" description="Helical" evidence="5">
    <location>
        <begin position="143"/>
        <end position="165"/>
    </location>
</feature>
<keyword evidence="4 5" id="KW-0472">Membrane</keyword>
<feature type="domain" description="Fatty acid hydroxylase" evidence="6">
    <location>
        <begin position="86"/>
        <end position="173"/>
    </location>
</feature>
<evidence type="ECO:0000313" key="7">
    <source>
        <dbReference type="EMBL" id="SVD39478.1"/>
    </source>
</evidence>
<dbReference type="InterPro" id="IPR050307">
    <property type="entry name" value="Sterol_Desaturase_Related"/>
</dbReference>
<accession>A0A382V0M4</accession>